<dbReference type="InterPro" id="IPR002639">
    <property type="entry name" value="UreF"/>
</dbReference>
<keyword evidence="1 3" id="KW-0996">Nickel insertion</keyword>
<dbReference type="InterPro" id="IPR038277">
    <property type="entry name" value="UreF_sf"/>
</dbReference>
<protein>
    <recommendedName>
        <fullName evidence="3">Urease accessory protein UreF</fullName>
    </recommendedName>
</protein>
<evidence type="ECO:0000256" key="3">
    <source>
        <dbReference type="HAMAP-Rule" id="MF_01385"/>
    </source>
</evidence>
<dbReference type="GO" id="GO:0016151">
    <property type="term" value="F:nickel cation binding"/>
    <property type="evidence" value="ECO:0007669"/>
    <property type="project" value="UniProtKB-UniRule"/>
</dbReference>
<keyword evidence="2 3" id="KW-0143">Chaperone</keyword>
<dbReference type="Proteomes" id="UP000466332">
    <property type="component" value="Unassembled WGS sequence"/>
</dbReference>
<keyword evidence="3" id="KW-0963">Cytoplasm</keyword>
<dbReference type="GO" id="GO:0005737">
    <property type="term" value="C:cytoplasm"/>
    <property type="evidence" value="ECO:0007669"/>
    <property type="project" value="UniProtKB-SubCell"/>
</dbReference>
<dbReference type="PIRSF" id="PIRSF009467">
    <property type="entry name" value="Ureas_acces_UreF"/>
    <property type="match status" value="1"/>
</dbReference>
<comment type="subcellular location">
    <subcellularLocation>
        <location evidence="3">Cytoplasm</location>
    </subcellularLocation>
</comment>
<dbReference type="Gene3D" id="1.10.4190.10">
    <property type="entry name" value="Urease accessory protein UreF"/>
    <property type="match status" value="1"/>
</dbReference>
<keyword evidence="6" id="KW-1185">Reference proteome</keyword>
<dbReference type="AlphaFoldDB" id="A0A7X4H7N0"/>
<evidence type="ECO:0000313" key="6">
    <source>
        <dbReference type="Proteomes" id="UP000466332"/>
    </source>
</evidence>
<proteinExistence type="inferred from homology"/>
<sequence length="238" mass="26113">MDSGLRRNDGAVMEAAALLNLLQFASPALPIGAYSYSQGLEAALESGTVHNADTARAWIVRHLHEVVAQWEAPVTWRLMQAWSRRDWQAVSDWSEKFIASRDSSEFRAETIQMGYSLTKLVAELGITDADMLAQLQGAAEVALPTAFSCAVAALNIPHDAALLAMLFAWAENQVLVCVKSVPLGQVAGQRMLLSLRADIETAARYAQTVSDDDMCNWAPGLSLLSMQHEVQYSRLYRS</sequence>
<dbReference type="EMBL" id="WWCS01000014">
    <property type="protein sequence ID" value="MYN41639.1"/>
    <property type="molecule type" value="Genomic_DNA"/>
</dbReference>
<comment type="caution">
    <text evidence="4">The sequence shown here is derived from an EMBL/GenBank/DDBJ whole genome shotgun (WGS) entry which is preliminary data.</text>
</comment>
<dbReference type="Pfam" id="PF01730">
    <property type="entry name" value="UreF"/>
    <property type="match status" value="1"/>
</dbReference>
<comment type="subunit">
    <text evidence="3">UreD, UreF and UreG form a complex that acts as a GTP-hydrolysis-dependent molecular chaperone, activating the urease apoprotein by helping to assemble the nickel containing metallocenter of UreC. The UreE protein probably delivers the nickel.</text>
</comment>
<dbReference type="HAMAP" id="MF_01385">
    <property type="entry name" value="UreF"/>
    <property type="match status" value="1"/>
</dbReference>
<gene>
    <name evidence="3" type="primary">ureF</name>
    <name evidence="5" type="ORF">GTP55_19955</name>
    <name evidence="4" type="ORF">GTP56_26825</name>
</gene>
<evidence type="ECO:0000256" key="1">
    <source>
        <dbReference type="ARBA" id="ARBA00022988"/>
    </source>
</evidence>
<dbReference type="EMBL" id="WWCR01000048">
    <property type="protein sequence ID" value="MYM75782.1"/>
    <property type="molecule type" value="Genomic_DNA"/>
</dbReference>
<dbReference type="Proteomes" id="UP000469734">
    <property type="component" value="Unassembled WGS sequence"/>
</dbReference>
<organism evidence="4 7">
    <name type="scientific">Duganella margarita</name>
    <dbReference type="NCBI Taxonomy" id="2692170"/>
    <lineage>
        <taxon>Bacteria</taxon>
        <taxon>Pseudomonadati</taxon>
        <taxon>Pseudomonadota</taxon>
        <taxon>Betaproteobacteria</taxon>
        <taxon>Burkholderiales</taxon>
        <taxon>Oxalobacteraceae</taxon>
        <taxon>Telluria group</taxon>
        <taxon>Duganella</taxon>
    </lineage>
</organism>
<accession>A0A7X4H7N0</accession>
<comment type="function">
    <text evidence="3">Required for maturation of urease via the functional incorporation of the urease nickel metallocenter.</text>
</comment>
<evidence type="ECO:0000313" key="7">
    <source>
        <dbReference type="Proteomes" id="UP000469734"/>
    </source>
</evidence>
<evidence type="ECO:0000313" key="4">
    <source>
        <dbReference type="EMBL" id="MYM75782.1"/>
    </source>
</evidence>
<reference evidence="6 7" key="1">
    <citation type="submission" date="2019-12" db="EMBL/GenBank/DDBJ databases">
        <title>Novel species isolated from a subtropical stream in China.</title>
        <authorList>
            <person name="Lu H."/>
        </authorList>
    </citation>
    <scope>NUCLEOTIDE SEQUENCE [LARGE SCALE GENOMIC DNA]</scope>
    <source>
        <strain evidence="5 6">FT109W</strain>
        <strain evidence="4 7">FT134W</strain>
    </source>
</reference>
<evidence type="ECO:0000256" key="2">
    <source>
        <dbReference type="ARBA" id="ARBA00023186"/>
    </source>
</evidence>
<dbReference type="PANTHER" id="PTHR33620:SF1">
    <property type="entry name" value="UREASE ACCESSORY PROTEIN F"/>
    <property type="match status" value="1"/>
</dbReference>
<dbReference type="PANTHER" id="PTHR33620">
    <property type="entry name" value="UREASE ACCESSORY PROTEIN F"/>
    <property type="match status" value="1"/>
</dbReference>
<name>A0A7X4H7N0_9BURK</name>
<evidence type="ECO:0000313" key="5">
    <source>
        <dbReference type="EMBL" id="MYN41639.1"/>
    </source>
</evidence>
<comment type="similarity">
    <text evidence="3">Belongs to the UreF family.</text>
</comment>